<evidence type="ECO:0000313" key="2">
    <source>
        <dbReference type="Proteomes" id="UP000233551"/>
    </source>
</evidence>
<gene>
    <name evidence="1" type="ORF">CRG98_017262</name>
</gene>
<dbReference type="EMBL" id="PGOL01000975">
    <property type="protein sequence ID" value="PKI62336.1"/>
    <property type="molecule type" value="Genomic_DNA"/>
</dbReference>
<dbReference type="Proteomes" id="UP000233551">
    <property type="component" value="Unassembled WGS sequence"/>
</dbReference>
<evidence type="ECO:0000313" key="1">
    <source>
        <dbReference type="EMBL" id="PKI62336.1"/>
    </source>
</evidence>
<protein>
    <submittedName>
        <fullName evidence="1">Uncharacterized protein</fullName>
    </submittedName>
</protein>
<comment type="caution">
    <text evidence="1">The sequence shown here is derived from an EMBL/GenBank/DDBJ whole genome shotgun (WGS) entry which is preliminary data.</text>
</comment>
<name>A0A2I0K3Q1_PUNGR</name>
<accession>A0A2I0K3Q1</accession>
<reference evidence="1 2" key="1">
    <citation type="submission" date="2017-11" db="EMBL/GenBank/DDBJ databases">
        <title>De-novo sequencing of pomegranate (Punica granatum L.) genome.</title>
        <authorList>
            <person name="Akparov Z."/>
            <person name="Amiraslanov A."/>
            <person name="Hajiyeva S."/>
            <person name="Abbasov M."/>
            <person name="Kaur K."/>
            <person name="Hamwieh A."/>
            <person name="Solovyev V."/>
            <person name="Salamov A."/>
            <person name="Braich B."/>
            <person name="Kosarev P."/>
            <person name="Mahmoud A."/>
            <person name="Hajiyev E."/>
            <person name="Babayeva S."/>
            <person name="Izzatullayeva V."/>
            <person name="Mammadov A."/>
            <person name="Mammadov A."/>
            <person name="Sharifova S."/>
            <person name="Ojaghi J."/>
            <person name="Eynullazada K."/>
            <person name="Bayramov B."/>
            <person name="Abdulazimova A."/>
            <person name="Shahmuradov I."/>
        </authorList>
    </citation>
    <scope>NUCLEOTIDE SEQUENCE [LARGE SCALE GENOMIC DNA]</scope>
    <source>
        <strain evidence="2">cv. AG2017</strain>
        <tissue evidence="1">Leaf</tissue>
    </source>
</reference>
<sequence length="203" mass="22394">MGQGASVKDDRKSLGPLWAGFKDVIPTPWSWKGLEGAGTAQHRAELKSGADREFCCTTRKSLREVPQIKAVTGCRQLEGPEARESLLLDSTDLSKVNYFCQPFVCLHSTPVVLTCFVVGAKKLTLRPPPQMVNWRRPEDLQSDFFECFLSVLGCPKPVVFFICQKRIPKDYLVDRVDPTIKSDSGFIGPVSGIVFGSSGQVPC</sequence>
<keyword evidence="2" id="KW-1185">Reference proteome</keyword>
<proteinExistence type="predicted"/>
<dbReference type="AlphaFoldDB" id="A0A2I0K3Q1"/>
<organism evidence="1 2">
    <name type="scientific">Punica granatum</name>
    <name type="common">Pomegranate</name>
    <dbReference type="NCBI Taxonomy" id="22663"/>
    <lineage>
        <taxon>Eukaryota</taxon>
        <taxon>Viridiplantae</taxon>
        <taxon>Streptophyta</taxon>
        <taxon>Embryophyta</taxon>
        <taxon>Tracheophyta</taxon>
        <taxon>Spermatophyta</taxon>
        <taxon>Magnoliopsida</taxon>
        <taxon>eudicotyledons</taxon>
        <taxon>Gunneridae</taxon>
        <taxon>Pentapetalae</taxon>
        <taxon>rosids</taxon>
        <taxon>malvids</taxon>
        <taxon>Myrtales</taxon>
        <taxon>Lythraceae</taxon>
        <taxon>Punica</taxon>
    </lineage>
</organism>